<evidence type="ECO:0000256" key="1">
    <source>
        <dbReference type="SAM" id="Phobius"/>
    </source>
</evidence>
<proteinExistence type="predicted"/>
<organism evidence="2">
    <name type="scientific">Salmonella newport</name>
    <dbReference type="NCBI Taxonomy" id="108619"/>
    <lineage>
        <taxon>Bacteria</taxon>
        <taxon>Pseudomonadati</taxon>
        <taxon>Pseudomonadota</taxon>
        <taxon>Gammaproteobacteria</taxon>
        <taxon>Enterobacterales</taxon>
        <taxon>Enterobacteriaceae</taxon>
        <taxon>Salmonella</taxon>
    </lineage>
</organism>
<protein>
    <submittedName>
        <fullName evidence="2">DUF4282 domain-containing protein</fullName>
    </submittedName>
</protein>
<feature type="transmembrane region" description="Helical" evidence="1">
    <location>
        <begin position="15"/>
        <end position="38"/>
    </location>
</feature>
<keyword evidence="1" id="KW-0812">Transmembrane</keyword>
<sequence>MFLDYKFNKLITPKIISLIYIVMLVILFIIVVVSIVSLFIHPTIYNALLIVVSLLSVLLLRISTELTMLAFKNTEYLRTIAENTKKD</sequence>
<gene>
    <name evidence="2" type="ORF">EVG73_19795</name>
</gene>
<keyword evidence="1" id="KW-1133">Transmembrane helix</keyword>
<dbReference type="AlphaFoldDB" id="A0A5X8XXD0"/>
<dbReference type="Pfam" id="PF14110">
    <property type="entry name" value="DUF4282"/>
    <property type="match status" value="1"/>
</dbReference>
<evidence type="ECO:0000313" key="2">
    <source>
        <dbReference type="EMBL" id="ECB1914603.1"/>
    </source>
</evidence>
<name>A0A5X8XXD0_SALNE</name>
<feature type="transmembrane region" description="Helical" evidence="1">
    <location>
        <begin position="44"/>
        <end position="62"/>
    </location>
</feature>
<dbReference type="EMBL" id="AAHWTY010000069">
    <property type="protein sequence ID" value="ECB1914603.1"/>
    <property type="molecule type" value="Genomic_DNA"/>
</dbReference>
<dbReference type="InterPro" id="IPR025557">
    <property type="entry name" value="DUF4282"/>
</dbReference>
<accession>A0A5X8XXD0</accession>
<reference evidence="2" key="1">
    <citation type="submission" date="2019-01" db="EMBL/GenBank/DDBJ databases">
        <authorList>
            <person name="Ashton P.M."/>
            <person name="Dallman T."/>
            <person name="Nair S."/>
            <person name="De Pinna E."/>
            <person name="Peters T."/>
            <person name="Grant K."/>
        </authorList>
    </citation>
    <scope>NUCLEOTIDE SEQUENCE</scope>
    <source>
        <strain evidence="2">500372</strain>
    </source>
</reference>
<keyword evidence="1" id="KW-0472">Membrane</keyword>
<comment type="caution">
    <text evidence="2">The sequence shown here is derived from an EMBL/GenBank/DDBJ whole genome shotgun (WGS) entry which is preliminary data.</text>
</comment>